<protein>
    <recommendedName>
        <fullName evidence="1 6">Phosphoinositide phospholipase C</fullName>
        <ecNumber evidence="1 6">3.1.4.11</ecNumber>
    </recommendedName>
</protein>
<evidence type="ECO:0000256" key="2">
    <source>
        <dbReference type="ARBA" id="ARBA00022801"/>
    </source>
</evidence>
<dbReference type="Gene3D" id="3.20.20.190">
    <property type="entry name" value="Phosphatidylinositol (PI) phosphodiesterase"/>
    <property type="match status" value="1"/>
</dbReference>
<dbReference type="SMART" id="SM00148">
    <property type="entry name" value="PLCXc"/>
    <property type="match status" value="1"/>
</dbReference>
<dbReference type="Pfam" id="PF00388">
    <property type="entry name" value="PI-PLC-X"/>
    <property type="match status" value="1"/>
</dbReference>
<feature type="compositionally biased region" description="Basic and acidic residues" evidence="7">
    <location>
        <begin position="671"/>
        <end position="681"/>
    </location>
</feature>
<dbReference type="SMART" id="SM00149">
    <property type="entry name" value="PLCYc"/>
    <property type="match status" value="1"/>
</dbReference>
<evidence type="ECO:0000256" key="3">
    <source>
        <dbReference type="ARBA" id="ARBA00022963"/>
    </source>
</evidence>
<dbReference type="GO" id="GO:0016042">
    <property type="term" value="P:lipid catabolic process"/>
    <property type="evidence" value="ECO:0007669"/>
    <property type="project" value="UniProtKB-KW"/>
</dbReference>
<keyword evidence="4 6" id="KW-0443">Lipid metabolism</keyword>
<dbReference type="InterPro" id="IPR035892">
    <property type="entry name" value="C2_domain_sf"/>
</dbReference>
<dbReference type="SUPFAM" id="SSF49562">
    <property type="entry name" value="C2 domain (Calcium/lipid-binding domain, CaLB)"/>
    <property type="match status" value="1"/>
</dbReference>
<feature type="region of interest" description="Disordered" evidence="7">
    <location>
        <begin position="92"/>
        <end position="186"/>
    </location>
</feature>
<evidence type="ECO:0000259" key="8">
    <source>
        <dbReference type="PROSITE" id="PS50008"/>
    </source>
</evidence>
<dbReference type="OrthoDB" id="269822at2759"/>
<evidence type="ECO:0000313" key="10">
    <source>
        <dbReference type="Proteomes" id="UP000696573"/>
    </source>
</evidence>
<feature type="region of interest" description="Disordered" evidence="7">
    <location>
        <begin position="744"/>
        <end position="769"/>
    </location>
</feature>
<feature type="compositionally biased region" description="Basic and acidic residues" evidence="7">
    <location>
        <begin position="1097"/>
        <end position="1110"/>
    </location>
</feature>
<dbReference type="Gene3D" id="2.60.40.150">
    <property type="entry name" value="C2 domain"/>
    <property type="match status" value="1"/>
</dbReference>
<dbReference type="SUPFAM" id="SSF50729">
    <property type="entry name" value="PH domain-like"/>
    <property type="match status" value="1"/>
</dbReference>
<proteinExistence type="predicted"/>
<feature type="compositionally biased region" description="Polar residues" evidence="7">
    <location>
        <begin position="1"/>
        <end position="28"/>
    </location>
</feature>
<dbReference type="InterPro" id="IPR011993">
    <property type="entry name" value="PH-like_dom_sf"/>
</dbReference>
<feature type="compositionally biased region" description="Polar residues" evidence="7">
    <location>
        <begin position="92"/>
        <end position="106"/>
    </location>
</feature>
<dbReference type="GO" id="GO:0004435">
    <property type="term" value="F:phosphatidylinositol-4,5-bisphosphate phospholipase C activity"/>
    <property type="evidence" value="ECO:0007669"/>
    <property type="project" value="UniProtKB-EC"/>
</dbReference>
<dbReference type="Gene3D" id="2.30.29.30">
    <property type="entry name" value="Pleckstrin-homology domain (PH domain)/Phosphotyrosine-binding domain (PTB)"/>
    <property type="match status" value="1"/>
</dbReference>
<keyword evidence="5" id="KW-0807">Transducer</keyword>
<dbReference type="PANTHER" id="PTHR10336:SF36">
    <property type="entry name" value="1-PHOSPHATIDYLINOSITOL 4,5-BISPHOSPHATE PHOSPHODIESTERASE BETA-4"/>
    <property type="match status" value="1"/>
</dbReference>
<reference evidence="9" key="1">
    <citation type="submission" date="2021-10" db="EMBL/GenBank/DDBJ databases">
        <authorList>
            <person name="Piombo E."/>
        </authorList>
    </citation>
    <scope>NUCLEOTIDE SEQUENCE</scope>
</reference>
<dbReference type="PRINTS" id="PR00390">
    <property type="entry name" value="PHPHLIPASEC"/>
</dbReference>
<dbReference type="GO" id="GO:0051209">
    <property type="term" value="P:release of sequestered calcium ion into cytosol"/>
    <property type="evidence" value="ECO:0007669"/>
    <property type="project" value="TreeGrafter"/>
</dbReference>
<dbReference type="InterPro" id="IPR001711">
    <property type="entry name" value="PLipase_C_Pinositol-sp_Y"/>
</dbReference>
<keyword evidence="10" id="KW-1185">Reference proteome</keyword>
<dbReference type="PROSITE" id="PS50007">
    <property type="entry name" value="PIPLC_X_DOMAIN"/>
    <property type="match status" value="1"/>
</dbReference>
<feature type="compositionally biased region" description="Low complexity" evidence="7">
    <location>
        <begin position="121"/>
        <end position="136"/>
    </location>
</feature>
<dbReference type="GO" id="GO:0048015">
    <property type="term" value="P:phosphatidylinositol-mediated signaling"/>
    <property type="evidence" value="ECO:0007669"/>
    <property type="project" value="TreeGrafter"/>
</dbReference>
<dbReference type="InterPro" id="IPR000008">
    <property type="entry name" value="C2_dom"/>
</dbReference>
<dbReference type="InterPro" id="IPR001192">
    <property type="entry name" value="PI-PLC_fam"/>
</dbReference>
<dbReference type="Pfam" id="PF00387">
    <property type="entry name" value="PI-PLC-Y"/>
    <property type="match status" value="1"/>
</dbReference>
<dbReference type="EC" id="3.1.4.11" evidence="1 6"/>
<feature type="compositionally biased region" description="Low complexity" evidence="7">
    <location>
        <begin position="29"/>
        <end position="46"/>
    </location>
</feature>
<evidence type="ECO:0000256" key="4">
    <source>
        <dbReference type="ARBA" id="ARBA00023098"/>
    </source>
</evidence>
<comment type="catalytic activity">
    <reaction evidence="6">
        <text>a 1,2-diacyl-sn-glycero-3-phospho-(1D-myo-inositol-4,5-bisphosphate) + H2O = 1D-myo-inositol 1,4,5-trisphosphate + a 1,2-diacyl-sn-glycerol + H(+)</text>
        <dbReference type="Rhea" id="RHEA:33179"/>
        <dbReference type="ChEBI" id="CHEBI:15377"/>
        <dbReference type="ChEBI" id="CHEBI:15378"/>
        <dbReference type="ChEBI" id="CHEBI:17815"/>
        <dbReference type="ChEBI" id="CHEBI:58456"/>
        <dbReference type="ChEBI" id="CHEBI:203600"/>
        <dbReference type="EC" id="3.1.4.11"/>
    </reaction>
</comment>
<dbReference type="Gene3D" id="1.10.238.10">
    <property type="entry name" value="EF-hand"/>
    <property type="match status" value="1"/>
</dbReference>
<dbReference type="InterPro" id="IPR000909">
    <property type="entry name" value="PLipase_C_PInositol-sp_X_dom"/>
</dbReference>
<evidence type="ECO:0000256" key="1">
    <source>
        <dbReference type="ARBA" id="ARBA00012368"/>
    </source>
</evidence>
<evidence type="ECO:0000256" key="6">
    <source>
        <dbReference type="RuleBase" id="RU361133"/>
    </source>
</evidence>
<feature type="region of interest" description="Disordered" evidence="7">
    <location>
        <begin position="669"/>
        <end position="728"/>
    </location>
</feature>
<dbReference type="EMBL" id="CABFNQ020000647">
    <property type="protein sequence ID" value="CAH0020998.1"/>
    <property type="molecule type" value="Genomic_DNA"/>
</dbReference>
<feature type="compositionally biased region" description="Low complexity" evidence="7">
    <location>
        <begin position="746"/>
        <end position="763"/>
    </location>
</feature>
<evidence type="ECO:0000313" key="9">
    <source>
        <dbReference type="EMBL" id="CAH0020998.1"/>
    </source>
</evidence>
<dbReference type="InterPro" id="IPR011992">
    <property type="entry name" value="EF-hand-dom_pair"/>
</dbReference>
<dbReference type="CDD" id="cd16207">
    <property type="entry name" value="EFh_ScPlc1p_like"/>
    <property type="match status" value="1"/>
</dbReference>
<gene>
    <name evidence="9" type="ORF">CRHIZ90672A_00012778</name>
</gene>
<sequence>MSTIPQTNRQIRPNHFQSNQSTHTLSCGSTTAISGSSVASSSRQASPVMTPDTAVLTTGSSVQASPEPLPALDEDLCPPPFQLPESIITRETSLNSQGQSVTSNPNVIPETPGVSTSLPKTTSLIRRISSRASRTITNRRRQSSATPHSRDTSVGPCLLRRRSDSNTTAPPDFPVGAIDSESDADERDDLPSLRIALGHDGTIRSPHTPSTPASIACSSTTSLAGPVIPLELQRGTWVTKVSKKSRPKRVCLVFDADSSRLLWDKKRPNKFVHLDEIMAVRSGSDVQQYGLDLNMSGVSNLFTVIYSAPKRENKIMHLITESPETCNVWTAFLDAMLKHRQELMISLMSFDDNAIAQYWQSEMSRQFGEQPRSGEDEELDIAAVKRVCQKLHIHSSSLIVERNFHLSDARQRGRLNFAEFLTFVRRINQRPDVQRIIRSIARDPELGITLEEFLRFVQDVQGEDISSNRLLWEKKFALLSRRPKGEAGPKPEKLEIQRMSEAAFVGFLTSKQNSPLLEEPQLFTLDRPMNEYFISSSHNTYLLGRQVKGRSSVEGYIAALVQGCRCVEVDCWDGPDGQPQVVHGRTLTTAISFREVMTTISKYAFVKTLFPLWISLEVHCNPTQQAIMAEIIKESFGSRLVTEPLDPESDKLPSPSQLMERILIKVKKPRPREELVDTEPRGRRRGNSLNSSLNSPRSRSIFGDSSGFSPSQSLPQSPLLTPSHSSRRLVNKARVNTITEGEVPIELLNSSNSDNESGSEAGSTAHSSNSTVRVLGELGVYCAGVKFQGFDMPDAKNYNHIFSFMESSFARNSREDKMALDLHNMRYLMRVYPDGIRLGSSNFDPLIYWRRGVQMVALNWQTNDIGMQLNRAMFEGGTDSSGYVLKPKELRDIQVLPFNLDIAEGKKERSVVSFNIDVLSAQQLMRPANLASNKAMNPYIEIEVFDGRAFGRKSESRLSNMLSTPLKVQTEVVRENGFNPMFNNGQFPFRVVTKHPEFVFVKFTVKLSANGESHSNKDNGVASWTVKVCNLRQGYRTLPLENGEGVQYLFSSLFCKIRVDPIQKTYVEDLPAASEGGKFKSLGGKMFNRINTSPRSTVDKSTAEKSSFDS</sequence>
<dbReference type="CDD" id="cd00275">
    <property type="entry name" value="C2_PLC_like"/>
    <property type="match status" value="1"/>
</dbReference>
<keyword evidence="2 6" id="KW-0378">Hydrolase</keyword>
<name>A0A9N9VEE6_9HYPO</name>
<dbReference type="PROSITE" id="PS50008">
    <property type="entry name" value="PIPLC_Y_DOMAIN"/>
    <property type="match status" value="1"/>
</dbReference>
<feature type="compositionally biased region" description="Low complexity" evidence="7">
    <location>
        <begin position="687"/>
        <end position="724"/>
    </location>
</feature>
<dbReference type="AlphaFoldDB" id="A0A9N9VEE6"/>
<dbReference type="Proteomes" id="UP000696573">
    <property type="component" value="Unassembled WGS sequence"/>
</dbReference>
<dbReference type="CDD" id="cd08598">
    <property type="entry name" value="PI-PLC1c_yeast"/>
    <property type="match status" value="1"/>
</dbReference>
<feature type="domain" description="PI-PLC Y-box" evidence="8">
    <location>
        <begin position="775"/>
        <end position="891"/>
    </location>
</feature>
<dbReference type="SUPFAM" id="SSF51695">
    <property type="entry name" value="PLC-like phosphodiesterases"/>
    <property type="match status" value="1"/>
</dbReference>
<feature type="region of interest" description="Disordered" evidence="7">
    <location>
        <begin position="1"/>
        <end position="49"/>
    </location>
</feature>
<dbReference type="InterPro" id="IPR017946">
    <property type="entry name" value="PLC-like_Pdiesterase_TIM-brl"/>
</dbReference>
<evidence type="ECO:0000256" key="7">
    <source>
        <dbReference type="SAM" id="MobiDB-lite"/>
    </source>
</evidence>
<dbReference type="SUPFAM" id="SSF47473">
    <property type="entry name" value="EF-hand"/>
    <property type="match status" value="1"/>
</dbReference>
<accession>A0A9N9VEE6</accession>
<dbReference type="PANTHER" id="PTHR10336">
    <property type="entry name" value="PHOSPHOINOSITIDE-SPECIFIC PHOSPHOLIPASE C FAMILY PROTEIN"/>
    <property type="match status" value="1"/>
</dbReference>
<evidence type="ECO:0000256" key="5">
    <source>
        <dbReference type="ARBA" id="ARBA00023224"/>
    </source>
</evidence>
<comment type="caution">
    <text evidence="9">The sequence shown here is derived from an EMBL/GenBank/DDBJ whole genome shotgun (WGS) entry which is preliminary data.</text>
</comment>
<organism evidence="9 10">
    <name type="scientific">Clonostachys rhizophaga</name>
    <dbReference type="NCBI Taxonomy" id="160324"/>
    <lineage>
        <taxon>Eukaryota</taxon>
        <taxon>Fungi</taxon>
        <taxon>Dikarya</taxon>
        <taxon>Ascomycota</taxon>
        <taxon>Pezizomycotina</taxon>
        <taxon>Sordariomycetes</taxon>
        <taxon>Hypocreomycetidae</taxon>
        <taxon>Hypocreales</taxon>
        <taxon>Bionectriaceae</taxon>
        <taxon>Clonostachys</taxon>
    </lineage>
</organism>
<keyword evidence="3 6" id="KW-0442">Lipid degradation</keyword>
<dbReference type="SMART" id="SM00239">
    <property type="entry name" value="C2"/>
    <property type="match status" value="1"/>
</dbReference>
<feature type="region of interest" description="Disordered" evidence="7">
    <location>
        <begin position="1089"/>
        <end position="1110"/>
    </location>
</feature>